<comment type="caution">
    <text evidence="8">The sequence shown here is derived from an EMBL/GenBank/DDBJ whole genome shotgun (WGS) entry which is preliminary data.</text>
</comment>
<feature type="transmembrane region" description="Helical" evidence="7">
    <location>
        <begin position="360"/>
        <end position="380"/>
    </location>
</feature>
<dbReference type="PANTHER" id="PTHR42865">
    <property type="entry name" value="PROTON/GLUTAMATE-ASPARTATE SYMPORTER"/>
    <property type="match status" value="1"/>
</dbReference>
<evidence type="ECO:0000256" key="2">
    <source>
        <dbReference type="ARBA" id="ARBA00006148"/>
    </source>
</evidence>
<reference evidence="8 9" key="1">
    <citation type="submission" date="2024-05" db="EMBL/GenBank/DDBJ databases">
        <authorList>
            <person name="Kim H.-Y."/>
            <person name="Kim E."/>
            <person name="Cai Y."/>
            <person name="Yang S.-M."/>
            <person name="Lee W."/>
        </authorList>
    </citation>
    <scope>NUCLEOTIDE SEQUENCE [LARGE SCALE GENOMIC DNA]</scope>
    <source>
        <strain evidence="8 9">FBL11</strain>
    </source>
</reference>
<evidence type="ECO:0000256" key="1">
    <source>
        <dbReference type="ARBA" id="ARBA00004141"/>
    </source>
</evidence>
<evidence type="ECO:0000256" key="3">
    <source>
        <dbReference type="ARBA" id="ARBA00022448"/>
    </source>
</evidence>
<proteinExistence type="inferred from homology"/>
<feature type="transmembrane region" description="Helical" evidence="7">
    <location>
        <begin position="29"/>
        <end position="48"/>
    </location>
</feature>
<feature type="transmembrane region" description="Helical" evidence="7">
    <location>
        <begin position="69"/>
        <end position="87"/>
    </location>
</feature>
<gene>
    <name evidence="8" type="ORF">AAIR29_07575</name>
</gene>
<dbReference type="Gene3D" id="1.10.3860.10">
    <property type="entry name" value="Sodium:dicarboxylate symporter"/>
    <property type="match status" value="1"/>
</dbReference>
<evidence type="ECO:0000256" key="6">
    <source>
        <dbReference type="ARBA" id="ARBA00023136"/>
    </source>
</evidence>
<evidence type="ECO:0000256" key="4">
    <source>
        <dbReference type="ARBA" id="ARBA00022692"/>
    </source>
</evidence>
<dbReference type="InterPro" id="IPR001991">
    <property type="entry name" value="Na-dicarboxylate_symporter"/>
</dbReference>
<keyword evidence="6 7" id="KW-0472">Membrane</keyword>
<keyword evidence="3" id="KW-0813">Transport</keyword>
<organism evidence="8 9">
    <name type="scientific">Psychrobacter saeujeotis</name>
    <dbReference type="NCBI Taxonomy" id="3143436"/>
    <lineage>
        <taxon>Bacteria</taxon>
        <taxon>Pseudomonadati</taxon>
        <taxon>Pseudomonadota</taxon>
        <taxon>Gammaproteobacteria</taxon>
        <taxon>Moraxellales</taxon>
        <taxon>Moraxellaceae</taxon>
        <taxon>Psychrobacter</taxon>
    </lineage>
</organism>
<dbReference type="SUPFAM" id="SSF118215">
    <property type="entry name" value="Proton glutamate symport protein"/>
    <property type="match status" value="1"/>
</dbReference>
<name>A0ABU9X7Y9_9GAMM</name>
<feature type="transmembrane region" description="Helical" evidence="7">
    <location>
        <begin position="386"/>
        <end position="408"/>
    </location>
</feature>
<evidence type="ECO:0000256" key="5">
    <source>
        <dbReference type="ARBA" id="ARBA00022989"/>
    </source>
</evidence>
<dbReference type="RefSeq" id="WP_299219293.1">
    <property type="nucleotide sequence ID" value="NZ_JBDGHN010000002.1"/>
</dbReference>
<dbReference type="Pfam" id="PF00375">
    <property type="entry name" value="SDF"/>
    <property type="match status" value="1"/>
</dbReference>
<comment type="subcellular location">
    <subcellularLocation>
        <location evidence="1">Membrane</location>
        <topology evidence="1">Multi-pass membrane protein</topology>
    </subcellularLocation>
</comment>
<dbReference type="InterPro" id="IPR036458">
    <property type="entry name" value="Na:dicarbo_symporter_sf"/>
</dbReference>
<comment type="similarity">
    <text evidence="2">Belongs to the dicarboxylate/amino acid:cation symporter (DAACS) (TC 2.A.23) family.</text>
</comment>
<keyword evidence="9" id="KW-1185">Reference proteome</keyword>
<feature type="transmembrane region" description="Helical" evidence="7">
    <location>
        <begin position="258"/>
        <end position="278"/>
    </location>
</feature>
<keyword evidence="4 7" id="KW-0812">Transmembrane</keyword>
<evidence type="ECO:0000313" key="8">
    <source>
        <dbReference type="EMBL" id="MEN2751492.1"/>
    </source>
</evidence>
<evidence type="ECO:0000256" key="7">
    <source>
        <dbReference type="SAM" id="Phobius"/>
    </source>
</evidence>
<keyword evidence="5 7" id="KW-1133">Transmembrane helix</keyword>
<evidence type="ECO:0000313" key="9">
    <source>
        <dbReference type="Proteomes" id="UP001461960"/>
    </source>
</evidence>
<dbReference type="Proteomes" id="UP001461960">
    <property type="component" value="Unassembled WGS sequence"/>
</dbReference>
<sequence length="456" mass="47982">MQLLLLVAVFVALLYGLWRYHRQSDSLSRSVFLGLFVGVGFGLALSALNIDTTNFLPWVNIVGNGYVNLLKMIAMPLVFISILAAIARLEKASMIGSMSFWIIGTLLVTTGFAALDGAIIANLFTLDASSIVAGQAEIARGQSMVESSTQVSDLTIPGLILSFIPTSIGATFAGLQSTSMISAVVIASLLGIAALTVNAKEPEKGAVIIRGIDILQSWVMALVRFIIRLTPYGVFALMIKVIVTTDASAVWQLAKFLLASYVALFIVLIMHALIILLTGRSPIKHFKKIAPVLTFAFTSRSSAASIPLNIDVQINKLGVAKPIANFSASFGATIGQNGCAGVYPAMLAVMIAPTMGLNPWSIGFIASVIGVSMIASFGVAGVGGGATFAAIIVLSTLGMPLELAGLLISIEPLIDMMRTLVNVSGSITSGVVGNRILSESSEPERLIDYDTQVSHS</sequence>
<dbReference type="EMBL" id="JBDGHN010000002">
    <property type="protein sequence ID" value="MEN2751492.1"/>
    <property type="molecule type" value="Genomic_DNA"/>
</dbReference>
<feature type="transmembrane region" description="Helical" evidence="7">
    <location>
        <begin position="179"/>
        <end position="197"/>
    </location>
</feature>
<accession>A0ABU9X7Y9</accession>
<protein>
    <submittedName>
        <fullName evidence="8">Cation:dicarboxylase symporter family transporter</fullName>
    </submittedName>
</protein>
<feature type="transmembrane region" description="Helical" evidence="7">
    <location>
        <begin position="218"/>
        <end position="238"/>
    </location>
</feature>
<feature type="transmembrane region" description="Helical" evidence="7">
    <location>
        <begin position="99"/>
        <end position="124"/>
    </location>
</feature>
<dbReference type="PRINTS" id="PR00173">
    <property type="entry name" value="EDTRNSPORT"/>
</dbReference>
<dbReference type="PANTHER" id="PTHR42865:SF5">
    <property type="entry name" value="L-CYSTINE TRANSPORTER TCYP"/>
    <property type="match status" value="1"/>
</dbReference>